<organism evidence="2 3">
    <name type="scientific">Gordoniibacillus kamchatkensis</name>
    <dbReference type="NCBI Taxonomy" id="1590651"/>
    <lineage>
        <taxon>Bacteria</taxon>
        <taxon>Bacillati</taxon>
        <taxon>Bacillota</taxon>
        <taxon>Bacilli</taxon>
        <taxon>Bacillales</taxon>
        <taxon>Paenibacillaceae</taxon>
        <taxon>Gordoniibacillus</taxon>
    </lineage>
</organism>
<reference evidence="2 3" key="1">
    <citation type="submission" date="2014-12" db="EMBL/GenBank/DDBJ databases">
        <title>Draft genome sequence of Paenibacillus kamchatkensis strain B-2647.</title>
        <authorList>
            <person name="Karlyshev A.V."/>
            <person name="Kudryashova E.B."/>
        </authorList>
    </citation>
    <scope>NUCLEOTIDE SEQUENCE [LARGE SCALE GENOMIC DNA]</scope>
    <source>
        <strain evidence="2 3">VKM B-2647</strain>
    </source>
</reference>
<dbReference type="InterPro" id="IPR004360">
    <property type="entry name" value="Glyas_Fos-R_dOase_dom"/>
</dbReference>
<dbReference type="Gene3D" id="3.30.720.120">
    <property type="match status" value="1"/>
</dbReference>
<proteinExistence type="predicted"/>
<dbReference type="PANTHER" id="PTHR34109">
    <property type="entry name" value="BNAUNNG04460D PROTEIN-RELATED"/>
    <property type="match status" value="1"/>
</dbReference>
<feature type="domain" description="Glyoxalase/fosfomycin resistance/dioxygenase" evidence="1">
    <location>
        <begin position="16"/>
        <end position="121"/>
    </location>
</feature>
<evidence type="ECO:0000259" key="1">
    <source>
        <dbReference type="Pfam" id="PF00903"/>
    </source>
</evidence>
<dbReference type="RefSeq" id="WP_041048126.1">
    <property type="nucleotide sequence ID" value="NZ_JXAK01000022.1"/>
</dbReference>
<accession>A0ABR5AIC0</accession>
<dbReference type="InterPro" id="IPR029068">
    <property type="entry name" value="Glyas_Bleomycin-R_OHBP_Dase"/>
</dbReference>
<dbReference type="Proteomes" id="UP000031967">
    <property type="component" value="Unassembled WGS sequence"/>
</dbReference>
<evidence type="ECO:0000313" key="2">
    <source>
        <dbReference type="EMBL" id="KIL40330.1"/>
    </source>
</evidence>
<sequence length="136" mass="15329">MGNEWTPKNYSSVVPTLRAEHADRLLDFLQAVFDAEVLHRTTDEKGTITHAEVRIGHGIIEVSDANEMWPANETSLHVFVRNTDECYRRALEAGAVSLYEPADMPYGERNGGIKDEFGNSWFIATFQSGEGRGYYD</sequence>
<evidence type="ECO:0000313" key="3">
    <source>
        <dbReference type="Proteomes" id="UP000031967"/>
    </source>
</evidence>
<keyword evidence="3" id="KW-1185">Reference proteome</keyword>
<dbReference type="Pfam" id="PF00903">
    <property type="entry name" value="Glyoxalase"/>
    <property type="match status" value="1"/>
</dbReference>
<dbReference type="EMBL" id="JXAK01000022">
    <property type="protein sequence ID" value="KIL40330.1"/>
    <property type="molecule type" value="Genomic_DNA"/>
</dbReference>
<protein>
    <recommendedName>
        <fullName evidence="1">Glyoxalase/fosfomycin resistance/dioxygenase domain-containing protein</fullName>
    </recommendedName>
</protein>
<dbReference type="Gene3D" id="3.30.720.110">
    <property type="match status" value="1"/>
</dbReference>
<name>A0ABR5AIC0_9BACL</name>
<dbReference type="PANTHER" id="PTHR34109:SF1">
    <property type="entry name" value="VOC DOMAIN-CONTAINING PROTEIN"/>
    <property type="match status" value="1"/>
</dbReference>
<comment type="caution">
    <text evidence="2">The sequence shown here is derived from an EMBL/GenBank/DDBJ whole genome shotgun (WGS) entry which is preliminary data.</text>
</comment>
<dbReference type="CDD" id="cd07246">
    <property type="entry name" value="VOC_like"/>
    <property type="match status" value="1"/>
</dbReference>
<dbReference type="SUPFAM" id="SSF54593">
    <property type="entry name" value="Glyoxalase/Bleomycin resistance protein/Dihydroxybiphenyl dioxygenase"/>
    <property type="match status" value="1"/>
</dbReference>
<gene>
    <name evidence="2" type="ORF">SD70_13845</name>
</gene>